<keyword evidence="4" id="KW-0460">Magnesium</keyword>
<evidence type="ECO:0000313" key="7">
    <source>
        <dbReference type="EMBL" id="KAF4410118.1"/>
    </source>
</evidence>
<evidence type="ECO:0000259" key="6">
    <source>
        <dbReference type="Pfam" id="PF26343"/>
    </source>
</evidence>
<dbReference type="RefSeq" id="WP_156205273.1">
    <property type="nucleotide sequence ID" value="NZ_WHPN01000125.1"/>
</dbReference>
<gene>
    <name evidence="7" type="ORF">GCU69_05545</name>
</gene>
<evidence type="ECO:0000256" key="3">
    <source>
        <dbReference type="ARBA" id="ARBA00022801"/>
    </source>
</evidence>
<dbReference type="InterPro" id="IPR002716">
    <property type="entry name" value="PIN_dom"/>
</dbReference>
<feature type="domain" description="PIN" evidence="5">
    <location>
        <begin position="7"/>
        <end position="109"/>
    </location>
</feature>
<evidence type="ECO:0000256" key="2">
    <source>
        <dbReference type="ARBA" id="ARBA00022723"/>
    </source>
</evidence>
<sequence length="184" mass="20175">MTAPSAFLDTCVLYPGYLRDTLLSLSEHSLYRPLWSGGVLVELERNLVAAGMSDRLTGRLISRMQSAFEDAEVTGYEPLTDSMTCDPKDRHVLAAAVHGRADSLITFNLRDFPQESLSPHDIALQDPDDFLLDLLDLAPGAVMSVLEAQAGRYKRDPKTLPGLLNALAKAGVPDFAEQARRHLP</sequence>
<dbReference type="EMBL" id="WHPN01000125">
    <property type="protein sequence ID" value="KAF4410118.1"/>
    <property type="molecule type" value="Genomic_DNA"/>
</dbReference>
<keyword evidence="1" id="KW-0540">Nuclease</keyword>
<feature type="domain" description="VapC50 C-terminal" evidence="6">
    <location>
        <begin position="127"/>
        <end position="181"/>
    </location>
</feature>
<dbReference type="Proteomes" id="UP000621266">
    <property type="component" value="Unassembled WGS sequence"/>
</dbReference>
<reference evidence="7 8" key="1">
    <citation type="submission" date="2019-10" db="EMBL/GenBank/DDBJ databases">
        <title>Streptomyces tenebrisbrunneis sp.nov., an endogenous actinomycete isolated from of Lycium ruthenicum.</title>
        <authorList>
            <person name="Ma L."/>
        </authorList>
    </citation>
    <scope>NUCLEOTIDE SEQUENCE [LARGE SCALE GENOMIC DNA]</scope>
    <source>
        <strain evidence="7 8">TRM 66187</strain>
    </source>
</reference>
<keyword evidence="8" id="KW-1185">Reference proteome</keyword>
<name>A0ABQ7FNA6_9ACTN</name>
<dbReference type="Pfam" id="PF13470">
    <property type="entry name" value="PIN_3"/>
    <property type="match status" value="1"/>
</dbReference>
<accession>A0ABQ7FNA6</accession>
<organism evidence="7 8">
    <name type="scientific">Streptomyces lycii</name>
    <dbReference type="NCBI Taxonomy" id="2654337"/>
    <lineage>
        <taxon>Bacteria</taxon>
        <taxon>Bacillati</taxon>
        <taxon>Actinomycetota</taxon>
        <taxon>Actinomycetes</taxon>
        <taxon>Kitasatosporales</taxon>
        <taxon>Streptomycetaceae</taxon>
        <taxon>Streptomyces</taxon>
    </lineage>
</organism>
<dbReference type="InterPro" id="IPR058652">
    <property type="entry name" value="VapC50_C"/>
</dbReference>
<protein>
    <submittedName>
        <fullName evidence="7">PIN domain-containing protein</fullName>
    </submittedName>
</protein>
<evidence type="ECO:0000256" key="1">
    <source>
        <dbReference type="ARBA" id="ARBA00022722"/>
    </source>
</evidence>
<dbReference type="Pfam" id="PF26343">
    <property type="entry name" value="VapC50_C"/>
    <property type="match status" value="1"/>
</dbReference>
<proteinExistence type="predicted"/>
<evidence type="ECO:0000259" key="5">
    <source>
        <dbReference type="Pfam" id="PF13470"/>
    </source>
</evidence>
<keyword evidence="2" id="KW-0479">Metal-binding</keyword>
<evidence type="ECO:0000256" key="4">
    <source>
        <dbReference type="ARBA" id="ARBA00022842"/>
    </source>
</evidence>
<comment type="caution">
    <text evidence="7">The sequence shown here is derived from an EMBL/GenBank/DDBJ whole genome shotgun (WGS) entry which is preliminary data.</text>
</comment>
<dbReference type="InterPro" id="IPR029060">
    <property type="entry name" value="PIN-like_dom_sf"/>
</dbReference>
<dbReference type="SUPFAM" id="SSF88723">
    <property type="entry name" value="PIN domain-like"/>
    <property type="match status" value="1"/>
</dbReference>
<evidence type="ECO:0000313" key="8">
    <source>
        <dbReference type="Proteomes" id="UP000621266"/>
    </source>
</evidence>
<keyword evidence="3" id="KW-0378">Hydrolase</keyword>